<comment type="similarity">
    <text evidence="7">Belongs to the MptA/B family.</text>
</comment>
<evidence type="ECO:0008006" key="11">
    <source>
        <dbReference type="Google" id="ProtNLM"/>
    </source>
</evidence>
<feature type="transmembrane region" description="Helical" evidence="8">
    <location>
        <begin position="235"/>
        <end position="268"/>
    </location>
</feature>
<accession>A0A4Q2EFW8</accession>
<evidence type="ECO:0000256" key="4">
    <source>
        <dbReference type="ARBA" id="ARBA00022692"/>
    </source>
</evidence>
<proteinExistence type="inferred from homology"/>
<dbReference type="EMBL" id="PPCV01000009">
    <property type="protein sequence ID" value="RXW31432.1"/>
    <property type="molecule type" value="Genomic_DNA"/>
</dbReference>
<dbReference type="InterPro" id="IPR049829">
    <property type="entry name" value="MptA/B-like"/>
</dbReference>
<keyword evidence="2" id="KW-0328">Glycosyltransferase</keyword>
<dbReference type="GO" id="GO:0016020">
    <property type="term" value="C:membrane"/>
    <property type="evidence" value="ECO:0007669"/>
    <property type="project" value="UniProtKB-SubCell"/>
</dbReference>
<keyword evidence="3" id="KW-0808">Transferase</keyword>
<keyword evidence="6 8" id="KW-0472">Membrane</keyword>
<evidence type="ECO:0000256" key="3">
    <source>
        <dbReference type="ARBA" id="ARBA00022679"/>
    </source>
</evidence>
<evidence type="ECO:0000256" key="6">
    <source>
        <dbReference type="ARBA" id="ARBA00023136"/>
    </source>
</evidence>
<evidence type="ECO:0000256" key="2">
    <source>
        <dbReference type="ARBA" id="ARBA00022676"/>
    </source>
</evidence>
<feature type="transmembrane region" description="Helical" evidence="8">
    <location>
        <begin position="201"/>
        <end position="223"/>
    </location>
</feature>
<gene>
    <name evidence="9" type="ORF">C1706_12255</name>
</gene>
<dbReference type="RefSeq" id="WP_241653564.1">
    <property type="nucleotide sequence ID" value="NZ_PPCV01000009.1"/>
</dbReference>
<evidence type="ECO:0000313" key="9">
    <source>
        <dbReference type="EMBL" id="RXW31432.1"/>
    </source>
</evidence>
<keyword evidence="5 8" id="KW-1133">Transmembrane helix</keyword>
<organism evidence="9 10">
    <name type="scientific">Propioniciclava flava</name>
    <dbReference type="NCBI Taxonomy" id="2072026"/>
    <lineage>
        <taxon>Bacteria</taxon>
        <taxon>Bacillati</taxon>
        <taxon>Actinomycetota</taxon>
        <taxon>Actinomycetes</taxon>
        <taxon>Propionibacteriales</taxon>
        <taxon>Propionibacteriaceae</taxon>
        <taxon>Propioniciclava</taxon>
    </lineage>
</organism>
<dbReference type="GO" id="GO:0016757">
    <property type="term" value="F:glycosyltransferase activity"/>
    <property type="evidence" value="ECO:0007669"/>
    <property type="project" value="UniProtKB-KW"/>
</dbReference>
<evidence type="ECO:0000256" key="1">
    <source>
        <dbReference type="ARBA" id="ARBA00004141"/>
    </source>
</evidence>
<dbReference type="AlphaFoldDB" id="A0A4Q2EFW8"/>
<evidence type="ECO:0000313" key="10">
    <source>
        <dbReference type="Proteomes" id="UP000290624"/>
    </source>
</evidence>
<evidence type="ECO:0000256" key="8">
    <source>
        <dbReference type="SAM" id="Phobius"/>
    </source>
</evidence>
<reference evidence="9 10" key="1">
    <citation type="submission" date="2018-01" db="EMBL/GenBank/DDBJ databases">
        <title>Lactibacter flavus gen. nov., sp. nov., a novel bacterium of the family Propionibacteriaceae isolated from raw milk and dairy products.</title>
        <authorList>
            <person name="Wenning M."/>
            <person name="Breitenwieser F."/>
            <person name="Huptas C."/>
            <person name="von Neubeck M."/>
            <person name="Busse H.-J."/>
            <person name="Scherer S."/>
        </authorList>
    </citation>
    <scope>NUCLEOTIDE SEQUENCE [LARGE SCALE GENOMIC DNA]</scope>
    <source>
        <strain evidence="9 10">VG341</strain>
    </source>
</reference>
<feature type="transmembrane region" description="Helical" evidence="8">
    <location>
        <begin position="366"/>
        <end position="383"/>
    </location>
</feature>
<comment type="subcellular location">
    <subcellularLocation>
        <location evidence="1">Membrane</location>
        <topology evidence="1">Multi-pass membrane protein</topology>
    </subcellularLocation>
</comment>
<feature type="transmembrane region" description="Helical" evidence="8">
    <location>
        <begin position="308"/>
        <end position="327"/>
    </location>
</feature>
<evidence type="ECO:0000256" key="7">
    <source>
        <dbReference type="ARBA" id="ARBA00043987"/>
    </source>
</evidence>
<feature type="transmembrane region" description="Helical" evidence="8">
    <location>
        <begin position="75"/>
        <end position="95"/>
    </location>
</feature>
<dbReference type="Pfam" id="PF26314">
    <property type="entry name" value="MptA_B_family"/>
    <property type="match status" value="1"/>
</dbReference>
<dbReference type="Proteomes" id="UP000290624">
    <property type="component" value="Unassembled WGS sequence"/>
</dbReference>
<sequence length="543" mass="59267">MIVERMRRLGEQPWTRDGALAVKLIVVSCLTTIVVAFLGPSTVALNVGPAGTSLLPPWFIPVAWGRQIGLPLSEWVVVPVLWVGIIVGAIGLVIGHRAILHGWRPRLRRLVGLGIGLNLATAFTLPLTSADVLMYAAYGRIQRQRLDPYSVTPAEIFRQSFDPVLVWTERPWQDTPSVYGPIASASQWLANVLGGESMHDVVFWLQIMSVLPFIIVGLVMIRLARDDAALQTRAALFVLLNPLLIWSVVAGAHNEALTLVFAIVGLLFMRRSAFITGIFIGLAGAVKVSLVFYGVAMVWGYRRDWRKVVALCVGAVIPLALLYGLFAPQALFAASRNTGYISAGSWAPWLSSALSWVLPDPVARSITGYVGVIGLLVIGWMLSRVLPWGAVPGAQVPAERDPLTIAVRTAVILCTAWLVTSPYTLSWYDLIAWAPLALLRPTRLDGLMVLRGAALSVAYVTGRTVGFSDLMVDGVAFVVRDVICSAIQWYVLVAIVHWFWTTSRQWPTVAFVREGIAHLGRDGAADATAHPAPVVRSWRRPTN</sequence>
<feature type="transmembrane region" description="Helical" evidence="8">
    <location>
        <begin position="403"/>
        <end position="425"/>
    </location>
</feature>
<keyword evidence="4 8" id="KW-0812">Transmembrane</keyword>
<evidence type="ECO:0000256" key="5">
    <source>
        <dbReference type="ARBA" id="ARBA00022989"/>
    </source>
</evidence>
<feature type="transmembrane region" description="Helical" evidence="8">
    <location>
        <begin position="477"/>
        <end position="500"/>
    </location>
</feature>
<dbReference type="NCBIfam" id="NF038066">
    <property type="entry name" value="MptB"/>
    <property type="match status" value="1"/>
</dbReference>
<feature type="transmembrane region" description="Helical" evidence="8">
    <location>
        <begin position="20"/>
        <end position="39"/>
    </location>
</feature>
<feature type="transmembrane region" description="Helical" evidence="8">
    <location>
        <begin position="274"/>
        <end position="296"/>
    </location>
</feature>
<keyword evidence="10" id="KW-1185">Reference proteome</keyword>
<protein>
    <recommendedName>
        <fullName evidence="11">DUF2029 domain-containing protein</fullName>
    </recommendedName>
</protein>
<feature type="transmembrane region" description="Helical" evidence="8">
    <location>
        <begin position="107"/>
        <end position="125"/>
    </location>
</feature>
<comment type="caution">
    <text evidence="9">The sequence shown here is derived from an EMBL/GenBank/DDBJ whole genome shotgun (WGS) entry which is preliminary data.</text>
</comment>
<name>A0A4Q2EFW8_9ACTN</name>